<dbReference type="SUPFAM" id="SSF103642">
    <property type="entry name" value="Sec-C motif"/>
    <property type="match status" value="1"/>
</dbReference>
<organism evidence="1 2">
    <name type="scientific">Cuscuta campestris</name>
    <dbReference type="NCBI Taxonomy" id="132261"/>
    <lineage>
        <taxon>Eukaryota</taxon>
        <taxon>Viridiplantae</taxon>
        <taxon>Streptophyta</taxon>
        <taxon>Embryophyta</taxon>
        <taxon>Tracheophyta</taxon>
        <taxon>Spermatophyta</taxon>
        <taxon>Magnoliopsida</taxon>
        <taxon>eudicotyledons</taxon>
        <taxon>Gunneridae</taxon>
        <taxon>Pentapetalae</taxon>
        <taxon>asterids</taxon>
        <taxon>lamiids</taxon>
        <taxon>Solanales</taxon>
        <taxon>Convolvulaceae</taxon>
        <taxon>Cuscuteae</taxon>
        <taxon>Cuscuta</taxon>
        <taxon>Cuscuta subgen. Grammica</taxon>
        <taxon>Cuscuta sect. Cleistogrammica</taxon>
    </lineage>
</organism>
<dbReference type="AlphaFoldDB" id="A0A484MEL3"/>
<evidence type="ECO:0000313" key="1">
    <source>
        <dbReference type="EMBL" id="VFQ86538.1"/>
    </source>
</evidence>
<dbReference type="EMBL" id="OOIL02003221">
    <property type="protein sequence ID" value="VFQ86538.1"/>
    <property type="molecule type" value="Genomic_DNA"/>
</dbReference>
<proteinExistence type="predicted"/>
<dbReference type="Gene3D" id="3.10.450.50">
    <property type="match status" value="1"/>
</dbReference>
<sequence length="92" mass="9945">MLWFCCWKVLCQIDYITPPNKACPCGSKKKYKSCCGSAAGKSYAKLITNQTADNGKKGQKDKRQGKKGKNVNVAAGSNHQCAELPDMGALCI</sequence>
<name>A0A484MEL3_9ASTE</name>
<gene>
    <name evidence="1" type="ORF">CCAM_LOCUS28314</name>
</gene>
<reference evidence="1 2" key="1">
    <citation type="submission" date="2018-04" db="EMBL/GenBank/DDBJ databases">
        <authorList>
            <person name="Vogel A."/>
        </authorList>
    </citation>
    <scope>NUCLEOTIDE SEQUENCE [LARGE SCALE GENOMIC DNA]</scope>
</reference>
<accession>A0A484MEL3</accession>
<dbReference type="Pfam" id="PF02810">
    <property type="entry name" value="SEC-C"/>
    <property type="match status" value="1"/>
</dbReference>
<evidence type="ECO:0000313" key="2">
    <source>
        <dbReference type="Proteomes" id="UP000595140"/>
    </source>
</evidence>
<dbReference type="InterPro" id="IPR004027">
    <property type="entry name" value="SEC_C_motif"/>
</dbReference>
<keyword evidence="2" id="KW-1185">Reference proteome</keyword>
<protein>
    <submittedName>
        <fullName evidence="1">Uncharacterized protein</fullName>
    </submittedName>
</protein>
<dbReference type="Proteomes" id="UP000595140">
    <property type="component" value="Unassembled WGS sequence"/>
</dbReference>